<comment type="caution">
    <text evidence="2">The sequence shown here is derived from an EMBL/GenBank/DDBJ whole genome shotgun (WGS) entry which is preliminary data.</text>
</comment>
<keyword evidence="1" id="KW-1133">Transmembrane helix</keyword>
<keyword evidence="1" id="KW-0812">Transmembrane</keyword>
<evidence type="ECO:0000256" key="1">
    <source>
        <dbReference type="SAM" id="Phobius"/>
    </source>
</evidence>
<evidence type="ECO:0000313" key="2">
    <source>
        <dbReference type="EMBL" id="MFF4524822.1"/>
    </source>
</evidence>
<reference evidence="2 3" key="1">
    <citation type="submission" date="2024-10" db="EMBL/GenBank/DDBJ databases">
        <title>The Natural Products Discovery Center: Release of the First 8490 Sequenced Strains for Exploring Actinobacteria Biosynthetic Diversity.</title>
        <authorList>
            <person name="Kalkreuter E."/>
            <person name="Kautsar S.A."/>
            <person name="Yang D."/>
            <person name="Bader C.D."/>
            <person name="Teijaro C.N."/>
            <person name="Fluegel L."/>
            <person name="Davis C.M."/>
            <person name="Simpson J.R."/>
            <person name="Lauterbach L."/>
            <person name="Steele A.D."/>
            <person name="Gui C."/>
            <person name="Meng S."/>
            <person name="Li G."/>
            <person name="Viehrig K."/>
            <person name="Ye F."/>
            <person name="Su P."/>
            <person name="Kiefer A.F."/>
            <person name="Nichols A."/>
            <person name="Cepeda A.J."/>
            <person name="Yan W."/>
            <person name="Fan B."/>
            <person name="Jiang Y."/>
            <person name="Adhikari A."/>
            <person name="Zheng C.-J."/>
            <person name="Schuster L."/>
            <person name="Cowan T.M."/>
            <person name="Smanski M.J."/>
            <person name="Chevrette M.G."/>
            <person name="De Carvalho L.P.S."/>
            <person name="Shen B."/>
        </authorList>
    </citation>
    <scope>NUCLEOTIDE SEQUENCE [LARGE SCALE GENOMIC DNA]</scope>
    <source>
        <strain evidence="2 3">NPDC001390</strain>
    </source>
</reference>
<evidence type="ECO:0000313" key="3">
    <source>
        <dbReference type="Proteomes" id="UP001602058"/>
    </source>
</evidence>
<keyword evidence="1" id="KW-0472">Membrane</keyword>
<accession>A0ABW6UNU4</accession>
<dbReference type="EMBL" id="JBIAWJ010000014">
    <property type="protein sequence ID" value="MFF4524822.1"/>
    <property type="molecule type" value="Genomic_DNA"/>
</dbReference>
<organism evidence="2 3">
    <name type="scientific">Streptomyces bluensis</name>
    <dbReference type="NCBI Taxonomy" id="33897"/>
    <lineage>
        <taxon>Bacteria</taxon>
        <taxon>Bacillati</taxon>
        <taxon>Actinomycetota</taxon>
        <taxon>Actinomycetes</taxon>
        <taxon>Kitasatosporales</taxon>
        <taxon>Streptomycetaceae</taxon>
        <taxon>Streptomyces</taxon>
    </lineage>
</organism>
<keyword evidence="3" id="KW-1185">Reference proteome</keyword>
<name>A0ABW6UNU4_9ACTN</name>
<dbReference type="RefSeq" id="WP_387889798.1">
    <property type="nucleotide sequence ID" value="NZ_JBIAWJ010000014.1"/>
</dbReference>
<dbReference type="Proteomes" id="UP001602058">
    <property type="component" value="Unassembled WGS sequence"/>
</dbReference>
<gene>
    <name evidence="2" type="ORF">ACFY1D_25835</name>
</gene>
<sequence length="71" mass="7683">MSARTHTRPQPATTYGVGVRLPWWALVLPMLAFVALLLMILNPSDAQAATTGPAPAHLFERIQQALLHGVP</sequence>
<protein>
    <submittedName>
        <fullName evidence="2">Uncharacterized protein</fullName>
    </submittedName>
</protein>
<proteinExistence type="predicted"/>
<feature type="transmembrane region" description="Helical" evidence="1">
    <location>
        <begin position="21"/>
        <end position="41"/>
    </location>
</feature>